<evidence type="ECO:0000256" key="2">
    <source>
        <dbReference type="ARBA" id="ARBA00022729"/>
    </source>
</evidence>
<dbReference type="PANTHER" id="PTHR30483:SF6">
    <property type="entry name" value="PERIPLASMIC BINDING PROTEIN OF ABC TRANSPORTER FOR NATURAL AMINO ACIDS"/>
    <property type="match status" value="1"/>
</dbReference>
<dbReference type="Pfam" id="PF13458">
    <property type="entry name" value="Peripla_BP_6"/>
    <property type="match status" value="1"/>
</dbReference>
<organism evidence="4 5">
    <name type="scientific">Thermobifida halotolerans</name>
    <dbReference type="NCBI Taxonomy" id="483545"/>
    <lineage>
        <taxon>Bacteria</taxon>
        <taxon>Bacillati</taxon>
        <taxon>Actinomycetota</taxon>
        <taxon>Actinomycetes</taxon>
        <taxon>Streptosporangiales</taxon>
        <taxon>Nocardiopsidaceae</taxon>
        <taxon>Thermobifida</taxon>
    </lineage>
</organism>
<dbReference type="PROSITE" id="PS51257">
    <property type="entry name" value="PROKAR_LIPOPROTEIN"/>
    <property type="match status" value="1"/>
</dbReference>
<gene>
    <name evidence="4" type="ORF">NI17_008925</name>
</gene>
<protein>
    <submittedName>
        <fullName evidence="4">ABC transporter substrate-binding protein</fullName>
    </submittedName>
</protein>
<dbReference type="PANTHER" id="PTHR30483">
    <property type="entry name" value="LEUCINE-SPECIFIC-BINDING PROTEIN"/>
    <property type="match status" value="1"/>
</dbReference>
<dbReference type="Gene3D" id="3.40.50.2300">
    <property type="match status" value="2"/>
</dbReference>
<dbReference type="InterPro" id="IPR051010">
    <property type="entry name" value="BCAA_transport"/>
</dbReference>
<evidence type="ECO:0000256" key="1">
    <source>
        <dbReference type="ARBA" id="ARBA00010062"/>
    </source>
</evidence>
<dbReference type="Proteomes" id="UP000265719">
    <property type="component" value="Chromosome"/>
</dbReference>
<sequence>MNTRRPRTGLTVGAAATALALTLAACGNNGVETTSTGGLDGEPIKLGSVLTITHPAWSNASVETVNNAWASYINEELGGIDGRPVTVENCDDHGDPAKTTQCLNNLVDSGVVALVNNSSLSFGANALPAMENAGLANIGGWPVTTNEYNSPHNFPTTPGATGTYPSLAVYFAATGADSLAVAYSNTPSGQAVGESLGELWEELGGGDYYMTEFDPAAADLTPAISKIAAEEPDAVILAVGEGAAARMFQAVRNTGLTAEVGASSTPATKTVFDAAGDAADGVLFAFASVPAEYDGEDAATYRHVMETYAPDLELTGQTAVAASSMQYAHDILAAVDGDITAESVLAELQKGEPWGGFLTHATDPANPPEGMPQIANPYTLIQRYEDGGFTPAPIEDPGHLENYIDIQGDLSWVTGHAPGT</sequence>
<comment type="similarity">
    <text evidence="1">Belongs to the leucine-binding protein family.</text>
</comment>
<dbReference type="AlphaFoldDB" id="A0A399G1Y2"/>
<dbReference type="InterPro" id="IPR028081">
    <property type="entry name" value="Leu-bd"/>
</dbReference>
<evidence type="ECO:0000259" key="3">
    <source>
        <dbReference type="Pfam" id="PF13458"/>
    </source>
</evidence>
<dbReference type="InterPro" id="IPR028082">
    <property type="entry name" value="Peripla_BP_I"/>
</dbReference>
<evidence type="ECO:0000313" key="4">
    <source>
        <dbReference type="EMBL" id="UOE21240.1"/>
    </source>
</evidence>
<accession>A0A399G1Y2</accession>
<keyword evidence="2" id="KW-0732">Signal</keyword>
<evidence type="ECO:0000313" key="5">
    <source>
        <dbReference type="Proteomes" id="UP000265719"/>
    </source>
</evidence>
<dbReference type="SUPFAM" id="SSF53822">
    <property type="entry name" value="Periplasmic binding protein-like I"/>
    <property type="match status" value="1"/>
</dbReference>
<proteinExistence type="inferred from homology"/>
<dbReference type="RefSeq" id="WP_068691722.1">
    <property type="nucleotide sequence ID" value="NZ_CP063196.1"/>
</dbReference>
<dbReference type="EMBL" id="CP063196">
    <property type="protein sequence ID" value="UOE21240.1"/>
    <property type="molecule type" value="Genomic_DNA"/>
</dbReference>
<reference evidence="4" key="1">
    <citation type="submission" date="2020-10" db="EMBL/GenBank/DDBJ databases">
        <title>De novo genome project of the cellulose decomposer Thermobifida halotolerans type strain.</title>
        <authorList>
            <person name="Nagy I."/>
            <person name="Horvath B."/>
            <person name="Kukolya J."/>
            <person name="Nagy I."/>
            <person name="Orsini M."/>
        </authorList>
    </citation>
    <scope>NUCLEOTIDE SEQUENCE</scope>
    <source>
        <strain evidence="4">DSM 44931</strain>
    </source>
</reference>
<feature type="domain" description="Leucine-binding protein" evidence="3">
    <location>
        <begin position="43"/>
        <end position="358"/>
    </location>
</feature>
<dbReference type="OrthoDB" id="3666180at2"/>
<keyword evidence="5" id="KW-1185">Reference proteome</keyword>
<name>A0A399G1Y2_9ACTN</name>
<dbReference type="KEGG" id="thao:NI17_008925"/>